<feature type="domain" description="Amidase" evidence="4">
    <location>
        <begin position="40"/>
        <end position="455"/>
    </location>
</feature>
<dbReference type="Pfam" id="PF01425">
    <property type="entry name" value="Amidase"/>
    <property type="match status" value="1"/>
</dbReference>
<comment type="caution">
    <text evidence="5">The sequence shown here is derived from an EMBL/GenBank/DDBJ whole genome shotgun (WGS) entry which is preliminary data.</text>
</comment>
<evidence type="ECO:0000256" key="2">
    <source>
        <dbReference type="ARBA" id="ARBA00009199"/>
    </source>
</evidence>
<dbReference type="InterPro" id="IPR036928">
    <property type="entry name" value="AS_sf"/>
</dbReference>
<evidence type="ECO:0000256" key="1">
    <source>
        <dbReference type="ARBA" id="ARBA00001311"/>
    </source>
</evidence>
<evidence type="ECO:0000313" key="5">
    <source>
        <dbReference type="EMBL" id="MDG3016870.1"/>
    </source>
</evidence>
<dbReference type="Gene3D" id="3.90.1300.10">
    <property type="entry name" value="Amidase signature (AS) domain"/>
    <property type="match status" value="1"/>
</dbReference>
<accession>A0A9X4M4J3</accession>
<dbReference type="EC" id="3.5.1.4" evidence="3"/>
<comment type="catalytic activity">
    <reaction evidence="1">
        <text>a monocarboxylic acid amide + H2O = a monocarboxylate + NH4(+)</text>
        <dbReference type="Rhea" id="RHEA:12020"/>
        <dbReference type="ChEBI" id="CHEBI:15377"/>
        <dbReference type="ChEBI" id="CHEBI:28938"/>
        <dbReference type="ChEBI" id="CHEBI:35757"/>
        <dbReference type="ChEBI" id="CHEBI:83628"/>
        <dbReference type="EC" id="3.5.1.4"/>
    </reaction>
</comment>
<keyword evidence="5" id="KW-0378">Hydrolase</keyword>
<name>A0A9X4M4J3_9ACTN</name>
<dbReference type="InterPro" id="IPR000120">
    <property type="entry name" value="Amidase"/>
</dbReference>
<dbReference type="PANTHER" id="PTHR11895">
    <property type="entry name" value="TRANSAMIDASE"/>
    <property type="match status" value="1"/>
</dbReference>
<dbReference type="AlphaFoldDB" id="A0A9X4M4J3"/>
<proteinExistence type="inferred from homology"/>
<dbReference type="NCBIfam" id="NF005899">
    <property type="entry name" value="PRK07869.1"/>
    <property type="match status" value="1"/>
</dbReference>
<gene>
    <name evidence="5" type="ORF">NVS88_20160</name>
</gene>
<dbReference type="InterPro" id="IPR023631">
    <property type="entry name" value="Amidase_dom"/>
</dbReference>
<sequence length="476" mass="51013">MTDRESADGRVHAFGDDALGEYDAVGLAGELRAGRISPTEAVDAAISRAVRVEPTLGAIACADFERARRAAQHRSAGFFAGVPTFVKDNTDVAGLPTQHGTAAFQAQPAPADGDFARTFFRLGVVGLGKSRLSEFGISPSAESPDRVVRNPWDPAYSSGASSAGSAALVASGVVPFAHGNDGGGSIRIPAAACGLVGLKPTRGRIPQDKMTRHMPVRVVSDGVLTRSVRDTATYLRETERLRPNPRLRPVGEVLGPGRRRLRIAMVLQSLLADTDTETAATVEDAARLLESMGHHVEEIAPPVPMSFVEDFKTYYGLLFLFLNATGKHTFNATFDWRDTESLTRGFAGYALEHAHRLPVAITRLHRSAAHSRSLYERYDVVLTPTVSHLTPRIGHLDPTLPYDVVMGRLLDWVGFTPWQNATGEPAISLPFGLNSHGTPIGVQLGGPSGAEARLLEAAFAVEEARPFMRIQDAAAG</sequence>
<evidence type="ECO:0000256" key="3">
    <source>
        <dbReference type="ARBA" id="ARBA00012922"/>
    </source>
</evidence>
<dbReference type="PANTHER" id="PTHR11895:SF7">
    <property type="entry name" value="GLUTAMYL-TRNA(GLN) AMIDOTRANSFERASE SUBUNIT A, MITOCHONDRIAL"/>
    <property type="match status" value="1"/>
</dbReference>
<dbReference type="GO" id="GO:0004040">
    <property type="term" value="F:amidase activity"/>
    <property type="evidence" value="ECO:0007669"/>
    <property type="project" value="UniProtKB-EC"/>
</dbReference>
<protein>
    <recommendedName>
        <fullName evidence="3">amidase</fullName>
        <ecNumber evidence="3">3.5.1.4</ecNumber>
    </recommendedName>
</protein>
<comment type="similarity">
    <text evidence="2">Belongs to the amidase family.</text>
</comment>
<organism evidence="5 6">
    <name type="scientific">Speluncibacter jeojiensis</name>
    <dbReference type="NCBI Taxonomy" id="2710754"/>
    <lineage>
        <taxon>Bacteria</taxon>
        <taxon>Bacillati</taxon>
        <taxon>Actinomycetota</taxon>
        <taxon>Actinomycetes</taxon>
        <taxon>Mycobacteriales</taxon>
        <taxon>Speluncibacteraceae</taxon>
        <taxon>Speluncibacter</taxon>
    </lineage>
</organism>
<reference evidence="5" key="1">
    <citation type="submission" date="2022-08" db="EMBL/GenBank/DDBJ databases">
        <title>Genome analysis of Corynebacteriales strain.</title>
        <authorList>
            <person name="Lee S.D."/>
        </authorList>
    </citation>
    <scope>NUCLEOTIDE SEQUENCE</scope>
    <source>
        <strain evidence="5">D3-21</strain>
    </source>
</reference>
<dbReference type="SUPFAM" id="SSF75304">
    <property type="entry name" value="Amidase signature (AS) enzymes"/>
    <property type="match status" value="1"/>
</dbReference>
<dbReference type="EMBL" id="JANRHA010000019">
    <property type="protein sequence ID" value="MDG3016870.1"/>
    <property type="molecule type" value="Genomic_DNA"/>
</dbReference>
<evidence type="ECO:0000259" key="4">
    <source>
        <dbReference type="Pfam" id="PF01425"/>
    </source>
</evidence>
<keyword evidence="6" id="KW-1185">Reference proteome</keyword>
<evidence type="ECO:0000313" key="6">
    <source>
        <dbReference type="Proteomes" id="UP001152755"/>
    </source>
</evidence>
<dbReference type="Proteomes" id="UP001152755">
    <property type="component" value="Unassembled WGS sequence"/>
</dbReference>
<dbReference type="RefSeq" id="WP_332520743.1">
    <property type="nucleotide sequence ID" value="NZ_JANRHA010000019.1"/>
</dbReference>